<dbReference type="InterPro" id="IPR047785">
    <property type="entry name" value="tRNA_MNMC2"/>
</dbReference>
<dbReference type="GO" id="GO:0016645">
    <property type="term" value="F:oxidoreductase activity, acting on the CH-NH group of donors"/>
    <property type="evidence" value="ECO:0007669"/>
    <property type="project" value="InterPro"/>
</dbReference>
<dbReference type="InterPro" id="IPR029063">
    <property type="entry name" value="SAM-dependent_MTases_sf"/>
</dbReference>
<reference evidence="2 3" key="1">
    <citation type="submission" date="2018-11" db="EMBL/GenBank/DDBJ databases">
        <title>Novel bacteria species description.</title>
        <authorList>
            <person name="Han J.-H."/>
        </authorList>
    </citation>
    <scope>NUCLEOTIDE SEQUENCE [LARGE SCALE GENOMIC DNA]</scope>
    <source>
        <strain evidence="2 3">KCTC23259</strain>
    </source>
</reference>
<evidence type="ECO:0000313" key="3">
    <source>
        <dbReference type="Proteomes" id="UP001204144"/>
    </source>
</evidence>
<dbReference type="Pfam" id="PF05430">
    <property type="entry name" value="Methyltransf_30"/>
    <property type="match status" value="1"/>
</dbReference>
<protein>
    <recommendedName>
        <fullName evidence="1">MnmC-like methyltransferase domain-containing protein</fullName>
    </recommendedName>
</protein>
<dbReference type="PANTHER" id="PTHR39963:SF1">
    <property type="entry name" value="MNMC-LIKE METHYLTRANSFERASE DOMAIN-CONTAINING PROTEIN"/>
    <property type="match status" value="1"/>
</dbReference>
<dbReference type="NCBIfam" id="NF033855">
    <property type="entry name" value="tRNA_MNMC2"/>
    <property type="match status" value="1"/>
</dbReference>
<accession>A0AAE3KTH0</accession>
<sequence>MIVRTTEDGSKTVYSEQFKQYYHSVFGAKTESEWVYIDLGYLDAIKKFEEIRILEVGFGTGLNAFLSQKMADEHQIPTSYVGLEAFPIHPDLFQSLNEDLQIYHTCEWERPFRLSKYFSFEKREIHVENYECNQTFHLIYFDAFAPDAQPELWTAEIFEKLRKMLIKDGVLTTYCSKVIVQKNLKQAGYKIEKHKGPPHKREILRAINQS</sequence>
<dbReference type="GO" id="GO:0004808">
    <property type="term" value="F:tRNA (5-methylaminomethyl-2-thiouridylate)(34)-methyltransferase activity"/>
    <property type="evidence" value="ECO:0007669"/>
    <property type="project" value="InterPro"/>
</dbReference>
<evidence type="ECO:0000313" key="2">
    <source>
        <dbReference type="EMBL" id="MCP9763734.1"/>
    </source>
</evidence>
<keyword evidence="3" id="KW-1185">Reference proteome</keyword>
<comment type="caution">
    <text evidence="2">The sequence shown here is derived from an EMBL/GenBank/DDBJ whole genome shotgun (WGS) entry which is preliminary data.</text>
</comment>
<organism evidence="2 3">
    <name type="scientific">Lacihabitans soyangensis</name>
    <dbReference type="NCBI Taxonomy" id="869394"/>
    <lineage>
        <taxon>Bacteria</taxon>
        <taxon>Pseudomonadati</taxon>
        <taxon>Bacteroidota</taxon>
        <taxon>Cytophagia</taxon>
        <taxon>Cytophagales</taxon>
        <taxon>Leadbetterellaceae</taxon>
        <taxon>Lacihabitans</taxon>
    </lineage>
</organism>
<dbReference type="AlphaFoldDB" id="A0AAE3KTH0"/>
<dbReference type="Gene3D" id="3.40.50.150">
    <property type="entry name" value="Vaccinia Virus protein VP39"/>
    <property type="match status" value="1"/>
</dbReference>
<evidence type="ECO:0000259" key="1">
    <source>
        <dbReference type="Pfam" id="PF05430"/>
    </source>
</evidence>
<feature type="domain" description="MnmC-like methyltransferase" evidence="1">
    <location>
        <begin position="131"/>
        <end position="207"/>
    </location>
</feature>
<name>A0AAE3KTH0_9BACT</name>
<proteinExistence type="predicted"/>
<dbReference type="SUPFAM" id="SSF53335">
    <property type="entry name" value="S-adenosyl-L-methionine-dependent methyltransferases"/>
    <property type="match status" value="1"/>
</dbReference>
<dbReference type="EMBL" id="RJUF01000037">
    <property type="protein sequence ID" value="MCP9763734.1"/>
    <property type="molecule type" value="Genomic_DNA"/>
</dbReference>
<dbReference type="PANTHER" id="PTHR39963">
    <property type="entry name" value="SLL0983 PROTEIN"/>
    <property type="match status" value="1"/>
</dbReference>
<dbReference type="InterPro" id="IPR008471">
    <property type="entry name" value="MnmC-like_methylTransf"/>
</dbReference>
<dbReference type="Proteomes" id="UP001204144">
    <property type="component" value="Unassembled WGS sequence"/>
</dbReference>
<dbReference type="RefSeq" id="WP_255037506.1">
    <property type="nucleotide sequence ID" value="NZ_RJUF01000037.1"/>
</dbReference>
<gene>
    <name evidence="2" type="ORF">EGI31_12295</name>
</gene>